<feature type="domain" description="Nitroreductase" evidence="4">
    <location>
        <begin position="31"/>
        <end position="198"/>
    </location>
</feature>
<evidence type="ECO:0000313" key="6">
    <source>
        <dbReference type="Proteomes" id="UP001310022"/>
    </source>
</evidence>
<organism evidence="5 6">
    <name type="scientific">Persicobacter diffluens</name>
    <dbReference type="NCBI Taxonomy" id="981"/>
    <lineage>
        <taxon>Bacteria</taxon>
        <taxon>Pseudomonadati</taxon>
        <taxon>Bacteroidota</taxon>
        <taxon>Cytophagia</taxon>
        <taxon>Cytophagales</taxon>
        <taxon>Persicobacteraceae</taxon>
        <taxon>Persicobacter</taxon>
    </lineage>
</organism>
<dbReference type="EMBL" id="BQKE01000002">
    <property type="protein sequence ID" value="GJM62870.1"/>
    <property type="molecule type" value="Genomic_DNA"/>
</dbReference>
<evidence type="ECO:0000256" key="3">
    <source>
        <dbReference type="ARBA" id="ARBA00023002"/>
    </source>
</evidence>
<evidence type="ECO:0000259" key="4">
    <source>
        <dbReference type="Pfam" id="PF00881"/>
    </source>
</evidence>
<dbReference type="AlphaFoldDB" id="A0AAN4W2P0"/>
<dbReference type="Proteomes" id="UP001310022">
    <property type="component" value="Unassembled WGS sequence"/>
</dbReference>
<dbReference type="InterPro" id="IPR050627">
    <property type="entry name" value="Nitroreductase/BluB"/>
</dbReference>
<dbReference type="PANTHER" id="PTHR23026:SF90">
    <property type="entry name" value="IODOTYROSINE DEIODINASE 1"/>
    <property type="match status" value="1"/>
</dbReference>
<keyword evidence="6" id="KW-1185">Reference proteome</keyword>
<protein>
    <submittedName>
        <fullName evidence="5">Oxidoreductase</fullName>
    </submittedName>
</protein>
<dbReference type="PANTHER" id="PTHR23026">
    <property type="entry name" value="NADPH NITROREDUCTASE"/>
    <property type="match status" value="1"/>
</dbReference>
<reference evidence="5 6" key="1">
    <citation type="submission" date="2021-12" db="EMBL/GenBank/DDBJ databases">
        <title>Genome sequencing of bacteria with rrn-lacking chromosome and rrn-plasmid.</title>
        <authorList>
            <person name="Anda M."/>
            <person name="Iwasaki W."/>
        </authorList>
    </citation>
    <scope>NUCLEOTIDE SEQUENCE [LARGE SCALE GENOMIC DNA]</scope>
    <source>
        <strain evidence="5 6">NBRC 15940</strain>
    </source>
</reference>
<keyword evidence="2" id="KW-0288">FMN</keyword>
<dbReference type="RefSeq" id="WP_338238100.1">
    <property type="nucleotide sequence ID" value="NZ_BQKE01000002.1"/>
</dbReference>
<name>A0AAN4W2P0_9BACT</name>
<accession>A0AAN4W2P0</accession>
<dbReference type="InterPro" id="IPR000415">
    <property type="entry name" value="Nitroreductase-like"/>
</dbReference>
<evidence type="ECO:0000256" key="1">
    <source>
        <dbReference type="ARBA" id="ARBA00022630"/>
    </source>
</evidence>
<dbReference type="SUPFAM" id="SSF55469">
    <property type="entry name" value="FMN-dependent nitroreductase-like"/>
    <property type="match status" value="1"/>
</dbReference>
<dbReference type="Pfam" id="PF00881">
    <property type="entry name" value="Nitroreductase"/>
    <property type="match status" value="1"/>
</dbReference>
<evidence type="ECO:0000313" key="5">
    <source>
        <dbReference type="EMBL" id="GJM62870.1"/>
    </source>
</evidence>
<keyword evidence="1" id="KW-0285">Flavoprotein</keyword>
<keyword evidence="3" id="KW-0560">Oxidoreductase</keyword>
<dbReference type="CDD" id="cd02144">
    <property type="entry name" value="iodotyrosine_dehalogenase"/>
    <property type="match status" value="1"/>
</dbReference>
<comment type="caution">
    <text evidence="5">The sequence shown here is derived from an EMBL/GenBank/DDBJ whole genome shotgun (WGS) entry which is preliminary data.</text>
</comment>
<proteinExistence type="predicted"/>
<dbReference type="Gene3D" id="3.40.109.10">
    <property type="entry name" value="NADH Oxidase"/>
    <property type="match status" value="1"/>
</dbReference>
<sequence length="222" mass="25487">MNKKEKFLPYTAPKLEAKDALAAAKAYYQKINQRRSVRHFSDDPVDPEIIENILKAANCAPSGAHKQPWSFCVVSNPELKKAIQLAAEKEEYENYHSRMSDSWLKDLEILGTDWHKEFLSIAPYLIIVFKKSYDLINGEKKKNYYVNESVGLACGFLINAIHEAGLVTLTHTPSPMNFLHELLERPENEKPFLLLPVGFPAADAEVPNLKRKDLDEFTYWYQ</sequence>
<gene>
    <name evidence="5" type="ORF">PEDI_34220</name>
</gene>
<dbReference type="GO" id="GO:0016491">
    <property type="term" value="F:oxidoreductase activity"/>
    <property type="evidence" value="ECO:0007669"/>
    <property type="project" value="UniProtKB-KW"/>
</dbReference>
<evidence type="ECO:0000256" key="2">
    <source>
        <dbReference type="ARBA" id="ARBA00022643"/>
    </source>
</evidence>
<dbReference type="InterPro" id="IPR029479">
    <property type="entry name" value="Nitroreductase"/>
</dbReference>